<dbReference type="PROSITE" id="PS51257">
    <property type="entry name" value="PROKAR_LIPOPROTEIN"/>
    <property type="match status" value="1"/>
</dbReference>
<dbReference type="Proteomes" id="UP000020938">
    <property type="component" value="Unassembled WGS sequence"/>
</dbReference>
<reference evidence="1 2" key="1">
    <citation type="submission" date="2014-02" db="EMBL/GenBank/DDBJ databases">
        <authorList>
            <person name="Sears C."/>
            <person name="Carroll K."/>
            <person name="Sack B.R."/>
            <person name="Qadri F."/>
            <person name="Myers L.L."/>
            <person name="Chung G.-T."/>
            <person name="Escheverria P."/>
            <person name="Fraser C.M."/>
            <person name="Sadzewicz L."/>
            <person name="Shefchek K.A."/>
            <person name="Tallon L."/>
            <person name="Das S.P."/>
            <person name="Daugherty S."/>
            <person name="Mongodin E.F."/>
        </authorList>
    </citation>
    <scope>NUCLEOTIDE SEQUENCE [LARGE SCALE GENOMIC DNA]</scope>
    <source>
        <strain evidence="1 2">3976T8</strain>
    </source>
</reference>
<proteinExistence type="predicted"/>
<dbReference type="InterPro" id="IPR011042">
    <property type="entry name" value="6-blade_b-propeller_TolB-like"/>
</dbReference>
<evidence type="ECO:0000313" key="2">
    <source>
        <dbReference type="Proteomes" id="UP000020938"/>
    </source>
</evidence>
<gene>
    <name evidence="1" type="ORF">M123_4526</name>
</gene>
<dbReference type="EMBL" id="JGDS01000071">
    <property type="protein sequence ID" value="EXZ71181.1"/>
    <property type="molecule type" value="Genomic_DNA"/>
</dbReference>
<sequence length="396" mass="44131">MKNTILLLNGLWLLGLVACQPKSSSLSECPIVNVRSALQEETPISMKEDVVSIQYIPLETTDSCLISNLLNLQVTTDYMFMYNGKTEEVLQFDRKGKFIRRVGRQGNGPGEYSMISELAVDDSNKELSIFQYGGDALVYSYDGTFLRNDTTVKQAGGMYVFADGKRALKGLVMKPFEQAPWAGALQQADGLLLKSKSLFPQGLSQDVCFMKEICFSPSTEGVLLFTACNDTVAGIYANGIEPAYVLKRENPTEYYMDIANINKFRDNTVETDQIIGVYDLFESPHYLYLRLYKGDAIFIQRFDKKTGELKSQRIPDDYLECSAAIPGGNVIGMDNDIDGGIPFWPEYVMADGGRAQVVNADILLALREKGYLKQAPDVLNIGDEANPVVILYTFKR</sequence>
<dbReference type="Pfam" id="PF17170">
    <property type="entry name" value="DUF5128"/>
    <property type="match status" value="1"/>
</dbReference>
<dbReference type="PATRIC" id="fig|1339314.3.peg.4647"/>
<protein>
    <recommendedName>
        <fullName evidence="3">6-bladed beta-propeller</fullName>
    </recommendedName>
</protein>
<evidence type="ECO:0000313" key="1">
    <source>
        <dbReference type="EMBL" id="EXZ71181.1"/>
    </source>
</evidence>
<dbReference type="RefSeq" id="WP_005797453.1">
    <property type="nucleotide sequence ID" value="NZ_JGDS01000071.1"/>
</dbReference>
<name>A0A016E231_BACFG</name>
<comment type="caution">
    <text evidence="1">The sequence shown here is derived from an EMBL/GenBank/DDBJ whole genome shotgun (WGS) entry which is preliminary data.</text>
</comment>
<dbReference type="Gene3D" id="2.120.10.30">
    <property type="entry name" value="TolB, C-terminal domain"/>
    <property type="match status" value="1"/>
</dbReference>
<accession>A0A016E231</accession>
<organism evidence="1 2">
    <name type="scientific">Bacteroides fragilis str. 3976T8</name>
    <dbReference type="NCBI Taxonomy" id="1339314"/>
    <lineage>
        <taxon>Bacteria</taxon>
        <taxon>Pseudomonadati</taxon>
        <taxon>Bacteroidota</taxon>
        <taxon>Bacteroidia</taxon>
        <taxon>Bacteroidales</taxon>
        <taxon>Bacteroidaceae</taxon>
        <taxon>Bacteroides</taxon>
    </lineage>
</organism>
<dbReference type="AlphaFoldDB" id="A0A016E231"/>
<evidence type="ECO:0008006" key="3">
    <source>
        <dbReference type="Google" id="ProtNLM"/>
    </source>
</evidence>